<accession>A0A1W2FIW0</accession>
<feature type="region of interest" description="Disordered" evidence="1">
    <location>
        <begin position="1"/>
        <end position="20"/>
    </location>
</feature>
<protein>
    <submittedName>
        <fullName evidence="2">Uncharacterized protein</fullName>
    </submittedName>
</protein>
<dbReference type="AlphaFoldDB" id="A0A1W2FIW0"/>
<reference evidence="2 3" key="1">
    <citation type="submission" date="2017-04" db="EMBL/GenBank/DDBJ databases">
        <authorList>
            <person name="Afonso C.L."/>
            <person name="Miller P.J."/>
            <person name="Scott M.A."/>
            <person name="Spackman E."/>
            <person name="Goraichik I."/>
            <person name="Dimitrov K.M."/>
            <person name="Suarez D.L."/>
            <person name="Swayne D.E."/>
        </authorList>
    </citation>
    <scope>NUCLEOTIDE SEQUENCE [LARGE SCALE GENOMIC DNA]</scope>
    <source>
        <strain evidence="2 3">DSM 43828</strain>
    </source>
</reference>
<dbReference type="RefSeq" id="WP_084430943.1">
    <property type="nucleotide sequence ID" value="NZ_FWXV01000007.1"/>
</dbReference>
<evidence type="ECO:0000313" key="3">
    <source>
        <dbReference type="Proteomes" id="UP000192674"/>
    </source>
</evidence>
<dbReference type="Proteomes" id="UP000192674">
    <property type="component" value="Unassembled WGS sequence"/>
</dbReference>
<keyword evidence="3" id="KW-1185">Reference proteome</keyword>
<gene>
    <name evidence="2" type="ORF">SAMN05661093_07017</name>
</gene>
<evidence type="ECO:0000256" key="1">
    <source>
        <dbReference type="SAM" id="MobiDB-lite"/>
    </source>
</evidence>
<organism evidence="2 3">
    <name type="scientific">Kibdelosporangium aridum</name>
    <dbReference type="NCBI Taxonomy" id="2030"/>
    <lineage>
        <taxon>Bacteria</taxon>
        <taxon>Bacillati</taxon>
        <taxon>Actinomycetota</taxon>
        <taxon>Actinomycetes</taxon>
        <taxon>Pseudonocardiales</taxon>
        <taxon>Pseudonocardiaceae</taxon>
        <taxon>Kibdelosporangium</taxon>
    </lineage>
</organism>
<sequence length="68" mass="7553">MRLTFVGKDPESNPTGSPTVYRTDRGSWVVQGWVVNDSQALAQMNIPAGETCVEIPDRMLQFLQQSQA</sequence>
<proteinExistence type="predicted"/>
<dbReference type="EMBL" id="FWXV01000007">
    <property type="protein sequence ID" value="SMD21733.1"/>
    <property type="molecule type" value="Genomic_DNA"/>
</dbReference>
<dbReference type="OrthoDB" id="3577809at2"/>
<evidence type="ECO:0000313" key="2">
    <source>
        <dbReference type="EMBL" id="SMD21733.1"/>
    </source>
</evidence>
<name>A0A1W2FIW0_KIBAR</name>